<dbReference type="InterPro" id="IPR016162">
    <property type="entry name" value="Ald_DH_N"/>
</dbReference>
<dbReference type="Pfam" id="PF00171">
    <property type="entry name" value="Aldedh"/>
    <property type="match status" value="1"/>
</dbReference>
<name>A0A0E4CQY9_MYCLN</name>
<dbReference type="PANTHER" id="PTHR42986">
    <property type="entry name" value="BENZALDEHYDE DEHYDROGENASE YFMT"/>
    <property type="match status" value="1"/>
</dbReference>
<accession>A0A0E4CQY9</accession>
<dbReference type="FunFam" id="3.40.309.10:FF:000009">
    <property type="entry name" value="Aldehyde dehydrogenase A"/>
    <property type="match status" value="1"/>
</dbReference>
<keyword evidence="2" id="KW-0560">Oxidoreductase</keyword>
<evidence type="ECO:0000259" key="4">
    <source>
        <dbReference type="Pfam" id="PF00171"/>
    </source>
</evidence>
<dbReference type="GO" id="GO:0016620">
    <property type="term" value="F:oxidoreductase activity, acting on the aldehyde or oxo group of donors, NAD or NADP as acceptor"/>
    <property type="evidence" value="ECO:0007669"/>
    <property type="project" value="InterPro"/>
</dbReference>
<evidence type="ECO:0000256" key="2">
    <source>
        <dbReference type="ARBA" id="ARBA00023002"/>
    </source>
</evidence>
<dbReference type="PROSITE" id="PS00070">
    <property type="entry name" value="ALDEHYDE_DEHYDR_CYS"/>
    <property type="match status" value="1"/>
</dbReference>
<dbReference type="InterPro" id="IPR016163">
    <property type="entry name" value="Ald_DH_C"/>
</dbReference>
<dbReference type="AlphaFoldDB" id="A0A0E4CQY9"/>
<evidence type="ECO:0000256" key="1">
    <source>
        <dbReference type="ARBA" id="ARBA00009986"/>
    </source>
</evidence>
<evidence type="ECO:0000313" key="6">
    <source>
        <dbReference type="Proteomes" id="UP000199251"/>
    </source>
</evidence>
<dbReference type="Gene3D" id="3.40.309.10">
    <property type="entry name" value="Aldehyde Dehydrogenase, Chain A, domain 2"/>
    <property type="match status" value="1"/>
</dbReference>
<dbReference type="STRING" id="141349.BN1232_05755"/>
<dbReference type="Proteomes" id="UP000199251">
    <property type="component" value="Unassembled WGS sequence"/>
</dbReference>
<evidence type="ECO:0000256" key="3">
    <source>
        <dbReference type="ARBA" id="ARBA00023027"/>
    </source>
</evidence>
<comment type="similarity">
    <text evidence="1">Belongs to the aldehyde dehydrogenase family.</text>
</comment>
<dbReference type="PANTHER" id="PTHR42986:SF1">
    <property type="entry name" value="BENZALDEHYDE DEHYDROGENASE YFMT"/>
    <property type="match status" value="1"/>
</dbReference>
<proteinExistence type="inferred from homology"/>
<feature type="domain" description="Aldehyde dehydrogenase" evidence="4">
    <location>
        <begin position="36"/>
        <end position="493"/>
    </location>
</feature>
<dbReference type="SUPFAM" id="SSF53720">
    <property type="entry name" value="ALDH-like"/>
    <property type="match status" value="1"/>
</dbReference>
<gene>
    <name evidence="5" type="ORF">BN1232_05755</name>
</gene>
<protein>
    <submittedName>
        <fullName evidence="5">Vanillin dehydrogenase</fullName>
    </submittedName>
</protein>
<sequence length="505" mass="54462">MLSIRKGIIVTTGLTAVHTPTPYEGFDVMPIAGEWRAGAAEITSEDVNPYTGDVLTRIRLADKGDVDAAFTHAQQSQSRWADMLATERAEVFVRAAQIMDQRRDEIIDWLISEAGGIRPRAEWEWLAVRAVMLEAASYPTRVSGRILPAALIAGKENRVYRRPRGVVTVISPWNFPMQLANRSVAPALAVGNTVVLKPASDTPVTGGLLLAKIYEEAGLPDGILSVVIGKSSEIGDQLSAHPVSRLVSFTGSTPVGEHLAQQSPLKEHSLELGGNGSLVVLDDADLARAVDAAIFGSFFHQGQVCMATNRVIVDDDVRDEFIEQFCERARGLRTGDPAKPDTQIGPIINPHQLESVTDKITRAQQAGAQIRVSGDPCGPTGLVLPAHVIVGSNDVATAQEEVFGPVATIVPAKNEEHALELANATEYGLSSAVFTSDVERGLRFAQRIDAGMTHVNDTTINDEPNTAFGGEKASGKGRFGGEWAIEEFTTDHWISIQHTRRDFAI</sequence>
<evidence type="ECO:0000313" key="5">
    <source>
        <dbReference type="EMBL" id="CQD22836.1"/>
    </source>
</evidence>
<reference evidence="5 6" key="1">
    <citation type="submission" date="2015-03" db="EMBL/GenBank/DDBJ databases">
        <authorList>
            <person name="Urmite Genomes"/>
        </authorList>
    </citation>
    <scope>NUCLEOTIDE SEQUENCE [LARGE SCALE GENOMIC DNA]</scope>
    <source>
        <strain evidence="5 6">CSUR P1491</strain>
    </source>
</reference>
<dbReference type="InterPro" id="IPR016161">
    <property type="entry name" value="Ald_DH/histidinol_DH"/>
</dbReference>
<dbReference type="EMBL" id="CTEE01000001">
    <property type="protein sequence ID" value="CQD22836.1"/>
    <property type="molecule type" value="Genomic_DNA"/>
</dbReference>
<dbReference type="InterPro" id="IPR016160">
    <property type="entry name" value="Ald_DH_CS_CYS"/>
</dbReference>
<organism evidence="5 6">
    <name type="scientific">Mycobacterium lentiflavum</name>
    <dbReference type="NCBI Taxonomy" id="141349"/>
    <lineage>
        <taxon>Bacteria</taxon>
        <taxon>Bacillati</taxon>
        <taxon>Actinomycetota</taxon>
        <taxon>Actinomycetes</taxon>
        <taxon>Mycobacteriales</taxon>
        <taxon>Mycobacteriaceae</taxon>
        <taxon>Mycobacterium</taxon>
        <taxon>Mycobacterium simiae complex</taxon>
    </lineage>
</organism>
<dbReference type="Gene3D" id="3.40.605.10">
    <property type="entry name" value="Aldehyde Dehydrogenase, Chain A, domain 1"/>
    <property type="match status" value="1"/>
</dbReference>
<keyword evidence="3" id="KW-0520">NAD</keyword>
<dbReference type="InterPro" id="IPR015590">
    <property type="entry name" value="Aldehyde_DH_dom"/>
</dbReference>